<dbReference type="SUPFAM" id="SSF47699">
    <property type="entry name" value="Bifunctional inhibitor/lipid-transfer protein/seed storage 2S albumin"/>
    <property type="match status" value="1"/>
</dbReference>
<protein>
    <recommendedName>
        <fullName evidence="2">Bifunctional inhibitor/plant lipid transfer protein/seed storage helical domain-containing protein</fullName>
    </recommendedName>
</protein>
<proteinExistence type="predicted"/>
<dbReference type="InterPro" id="IPR036312">
    <property type="entry name" value="Bifun_inhib/LTP/seed_sf"/>
</dbReference>
<evidence type="ECO:0000313" key="4">
    <source>
        <dbReference type="Proteomes" id="UP001497457"/>
    </source>
</evidence>
<dbReference type="Pfam" id="PF14547">
    <property type="entry name" value="Hydrophob_seed"/>
    <property type="match status" value="1"/>
</dbReference>
<dbReference type="InterPro" id="IPR051636">
    <property type="entry name" value="Plant_LTP/defense-related"/>
</dbReference>
<dbReference type="CDD" id="cd01958">
    <property type="entry name" value="HPS_like"/>
    <property type="match status" value="1"/>
</dbReference>
<dbReference type="EMBL" id="OZ075126">
    <property type="protein sequence ID" value="CAL4940530.1"/>
    <property type="molecule type" value="Genomic_DNA"/>
</dbReference>
<keyword evidence="4" id="KW-1185">Reference proteome</keyword>
<evidence type="ECO:0000313" key="3">
    <source>
        <dbReference type="EMBL" id="CAL4940530.1"/>
    </source>
</evidence>
<organism evidence="3 4">
    <name type="scientific">Urochloa decumbens</name>
    <dbReference type="NCBI Taxonomy" id="240449"/>
    <lineage>
        <taxon>Eukaryota</taxon>
        <taxon>Viridiplantae</taxon>
        <taxon>Streptophyta</taxon>
        <taxon>Embryophyta</taxon>
        <taxon>Tracheophyta</taxon>
        <taxon>Spermatophyta</taxon>
        <taxon>Magnoliopsida</taxon>
        <taxon>Liliopsida</taxon>
        <taxon>Poales</taxon>
        <taxon>Poaceae</taxon>
        <taxon>PACMAD clade</taxon>
        <taxon>Panicoideae</taxon>
        <taxon>Panicodae</taxon>
        <taxon>Paniceae</taxon>
        <taxon>Melinidinae</taxon>
        <taxon>Urochloa</taxon>
    </lineage>
</organism>
<feature type="domain" description="Bifunctional inhibitor/plant lipid transfer protein/seed storage helical" evidence="2">
    <location>
        <begin position="84"/>
        <end position="163"/>
    </location>
</feature>
<name>A0ABC8YDR9_9POAL</name>
<dbReference type="InterPro" id="IPR016140">
    <property type="entry name" value="Bifunc_inhib/LTP/seed_store"/>
</dbReference>
<dbReference type="SMART" id="SM00499">
    <property type="entry name" value="AAI"/>
    <property type="match status" value="1"/>
</dbReference>
<gene>
    <name evidence="3" type="ORF">URODEC1_LOCUS32570</name>
</gene>
<dbReference type="Gene3D" id="1.10.110.10">
    <property type="entry name" value="Plant lipid-transfer and hydrophobic proteins"/>
    <property type="match status" value="1"/>
</dbReference>
<sequence length="165" mass="17357">MPNTLRKPSQKHTSSSNTGTQQSLLLARGTITLHRSPMAARLALFLALSLLFAAAAHGCAPYCPGPVIPTPPVVPTPSHSHGRCPIDALKLRVCANVLGLVKVGLPQYDQCCPLLKGLVDLDAAVCLCTAIKADVLGIHLNVPVSLNLILNKCGKICPADFTCPH</sequence>
<dbReference type="PANTHER" id="PTHR31731">
    <property type="match status" value="1"/>
</dbReference>
<dbReference type="InterPro" id="IPR027923">
    <property type="entry name" value="Hydrophob_seed_dom"/>
</dbReference>
<accession>A0ABC8YDR9</accession>
<feature type="region of interest" description="Disordered" evidence="1">
    <location>
        <begin position="1"/>
        <end position="21"/>
    </location>
</feature>
<evidence type="ECO:0000259" key="2">
    <source>
        <dbReference type="SMART" id="SM00499"/>
    </source>
</evidence>
<dbReference type="AlphaFoldDB" id="A0ABC8YDR9"/>
<evidence type="ECO:0000256" key="1">
    <source>
        <dbReference type="SAM" id="MobiDB-lite"/>
    </source>
</evidence>
<reference evidence="3" key="1">
    <citation type="submission" date="2024-10" db="EMBL/GenBank/DDBJ databases">
        <authorList>
            <person name="Ryan C."/>
        </authorList>
    </citation>
    <scope>NUCLEOTIDE SEQUENCE [LARGE SCALE GENOMIC DNA]</scope>
</reference>
<dbReference type="Proteomes" id="UP001497457">
    <property type="component" value="Chromosome 16b"/>
</dbReference>